<dbReference type="SUPFAM" id="SSF141371">
    <property type="entry name" value="PilZ domain-like"/>
    <property type="match status" value="1"/>
</dbReference>
<keyword evidence="3" id="KW-1185">Reference proteome</keyword>
<reference evidence="2 3" key="1">
    <citation type="submission" date="2021-09" db="EMBL/GenBank/DDBJ databases">
        <title>The complete genome sequence of a new microorganism.</title>
        <authorList>
            <person name="Zi Z."/>
        </authorList>
    </citation>
    <scope>NUCLEOTIDE SEQUENCE [LARGE SCALE GENOMIC DNA]</scope>
    <source>
        <strain evidence="2 3">WGZ8</strain>
    </source>
</reference>
<evidence type="ECO:0000313" key="3">
    <source>
        <dbReference type="Proteomes" id="UP000704176"/>
    </source>
</evidence>
<dbReference type="EMBL" id="JAIRBM010000006">
    <property type="protein sequence ID" value="MBZ6076662.1"/>
    <property type="molecule type" value="Genomic_DNA"/>
</dbReference>
<protein>
    <submittedName>
        <fullName evidence="2">PilZ domain-containing protein</fullName>
    </submittedName>
</protein>
<comment type="caution">
    <text evidence="2">The sequence shown here is derived from an EMBL/GenBank/DDBJ whole genome shotgun (WGS) entry which is preliminary data.</text>
</comment>
<proteinExistence type="predicted"/>
<name>A0ABS7VNU2_9HYPH</name>
<dbReference type="RefSeq" id="WP_224312979.1">
    <property type="nucleotide sequence ID" value="NZ_JAIRBM010000006.1"/>
</dbReference>
<organism evidence="2 3">
    <name type="scientific">Microvirga puerhi</name>
    <dbReference type="NCBI Taxonomy" id="2876078"/>
    <lineage>
        <taxon>Bacteria</taxon>
        <taxon>Pseudomonadati</taxon>
        <taxon>Pseudomonadota</taxon>
        <taxon>Alphaproteobacteria</taxon>
        <taxon>Hyphomicrobiales</taxon>
        <taxon>Methylobacteriaceae</taxon>
        <taxon>Microvirga</taxon>
    </lineage>
</organism>
<feature type="domain" description="PilZ" evidence="1">
    <location>
        <begin position="12"/>
        <end position="85"/>
    </location>
</feature>
<dbReference type="InterPro" id="IPR009875">
    <property type="entry name" value="PilZ_domain"/>
</dbReference>
<gene>
    <name evidence="2" type="ORF">K9B37_10285</name>
</gene>
<dbReference type="Pfam" id="PF07238">
    <property type="entry name" value="PilZ"/>
    <property type="match status" value="1"/>
</dbReference>
<dbReference type="Proteomes" id="UP000704176">
    <property type="component" value="Unassembled WGS sequence"/>
</dbReference>
<accession>A0ABS7VNU2</accession>
<evidence type="ECO:0000259" key="1">
    <source>
        <dbReference type="Pfam" id="PF07238"/>
    </source>
</evidence>
<sequence>MLNRITGQYAKERFLTNLDGRIVNHDSSVLADCVLCDISETGARLAILDPAEIPLEFNLHVPEEGAYARVRLVWSSGNECGVTFVD</sequence>
<evidence type="ECO:0000313" key="2">
    <source>
        <dbReference type="EMBL" id="MBZ6076662.1"/>
    </source>
</evidence>